<dbReference type="RefSeq" id="WP_172149859.1">
    <property type="nucleotide sequence ID" value="NZ_BAABID010000008.1"/>
</dbReference>
<keyword evidence="3" id="KW-0808">Transferase</keyword>
<feature type="region of interest" description="Disordered" evidence="1">
    <location>
        <begin position="25"/>
        <end position="44"/>
    </location>
</feature>
<dbReference type="InterPro" id="IPR022300">
    <property type="entry name" value="PPK2-rel_1"/>
</dbReference>
<dbReference type="InterPro" id="IPR022488">
    <property type="entry name" value="PPK2-related"/>
</dbReference>
<evidence type="ECO:0000313" key="3">
    <source>
        <dbReference type="EMBL" id="GAA4727879.1"/>
    </source>
</evidence>
<gene>
    <name evidence="3" type="ORF">GCM10023216_18900</name>
</gene>
<dbReference type="GO" id="GO:0016301">
    <property type="term" value="F:kinase activity"/>
    <property type="evidence" value="ECO:0007669"/>
    <property type="project" value="UniProtKB-KW"/>
</dbReference>
<dbReference type="PANTHER" id="PTHR34383:SF3">
    <property type="entry name" value="POLYPHOSPHATE:AMP PHOSPHOTRANSFERASE"/>
    <property type="match status" value="1"/>
</dbReference>
<dbReference type="Proteomes" id="UP001500956">
    <property type="component" value="Unassembled WGS sequence"/>
</dbReference>
<evidence type="ECO:0000313" key="4">
    <source>
        <dbReference type="Proteomes" id="UP001500956"/>
    </source>
</evidence>
<dbReference type="PANTHER" id="PTHR34383">
    <property type="entry name" value="POLYPHOSPHATE:AMP PHOSPHOTRANSFERASE-RELATED"/>
    <property type="match status" value="1"/>
</dbReference>
<dbReference type="SUPFAM" id="SSF52540">
    <property type="entry name" value="P-loop containing nucleoside triphosphate hydrolases"/>
    <property type="match status" value="1"/>
</dbReference>
<proteinExistence type="predicted"/>
<feature type="domain" description="Polyphosphate kinase-2-related" evidence="2">
    <location>
        <begin position="44"/>
        <end position="262"/>
    </location>
</feature>
<sequence>MTAPRWTADPAEALRWTPVTRLDAVDPRSTPGFDGGKGDGRELLGDHRDELSDLQERLFAHGRTGGDRTVLLVLQGMDTAGKGGVVRHVVGMVDPQGVRCRGFGRPTAEERARGYLWRIRRALPEPGLIGVFDRSHYEQVLVVRVDDLEPEATWRAHYDEINEFEAGLAAGGTAIVKVMLTISPDEQLERLTSRLDRPDKHWKFDPADLRARAQWAQYEAAYTEMLDRTSTTAAPWYVVPADRKWYARLAVGQLLLQTLRGMDLTWPPADFDVAEQRRLLTGG</sequence>
<comment type="caution">
    <text evidence="3">The sequence shown here is derived from an EMBL/GenBank/DDBJ whole genome shotgun (WGS) entry which is preliminary data.</text>
</comment>
<evidence type="ECO:0000256" key="1">
    <source>
        <dbReference type="SAM" id="MobiDB-lite"/>
    </source>
</evidence>
<dbReference type="Pfam" id="PF03976">
    <property type="entry name" value="PPK2"/>
    <property type="match status" value="1"/>
</dbReference>
<reference evidence="4" key="1">
    <citation type="journal article" date="2019" name="Int. J. Syst. Evol. Microbiol.">
        <title>The Global Catalogue of Microorganisms (GCM) 10K type strain sequencing project: providing services to taxonomists for standard genome sequencing and annotation.</title>
        <authorList>
            <consortium name="The Broad Institute Genomics Platform"/>
            <consortium name="The Broad Institute Genome Sequencing Center for Infectious Disease"/>
            <person name="Wu L."/>
            <person name="Ma J."/>
        </authorList>
    </citation>
    <scope>NUCLEOTIDE SEQUENCE [LARGE SCALE GENOMIC DNA]</scope>
    <source>
        <strain evidence="4">JCM 18063</strain>
    </source>
</reference>
<dbReference type="EMBL" id="BAABID010000008">
    <property type="protein sequence ID" value="GAA4727879.1"/>
    <property type="molecule type" value="Genomic_DNA"/>
</dbReference>
<dbReference type="NCBIfam" id="TIGR03709">
    <property type="entry name" value="PPK2_rel_1"/>
    <property type="match status" value="1"/>
</dbReference>
<keyword evidence="3" id="KW-0418">Kinase</keyword>
<dbReference type="InterPro" id="IPR027417">
    <property type="entry name" value="P-loop_NTPase"/>
</dbReference>
<protein>
    <submittedName>
        <fullName evidence="3">Polyphosphate kinase 2 family protein</fullName>
    </submittedName>
</protein>
<keyword evidence="4" id="KW-1185">Reference proteome</keyword>
<organism evidence="3 4">
    <name type="scientific">Isoptericola chiayiensis</name>
    <dbReference type="NCBI Taxonomy" id="579446"/>
    <lineage>
        <taxon>Bacteria</taxon>
        <taxon>Bacillati</taxon>
        <taxon>Actinomycetota</taxon>
        <taxon>Actinomycetes</taxon>
        <taxon>Micrococcales</taxon>
        <taxon>Promicromonosporaceae</taxon>
        <taxon>Isoptericola</taxon>
    </lineage>
</organism>
<name>A0ABP8YJQ0_9MICO</name>
<dbReference type="Gene3D" id="3.40.50.300">
    <property type="entry name" value="P-loop containing nucleotide triphosphate hydrolases"/>
    <property type="match status" value="1"/>
</dbReference>
<accession>A0ABP8YJQ0</accession>
<evidence type="ECO:0000259" key="2">
    <source>
        <dbReference type="Pfam" id="PF03976"/>
    </source>
</evidence>